<accession>A0ABR1YTW0</accession>
<dbReference type="InterPro" id="IPR044862">
    <property type="entry name" value="Pro_4_hyd_alph_FE2OG_OXY"/>
</dbReference>
<dbReference type="InterPro" id="IPR005123">
    <property type="entry name" value="Oxoglu/Fe-dep_dioxygenase_dom"/>
</dbReference>
<sequence>MEEDLDALSPRSDGTLRLVSEDPEDSRNLREKLREELDSINSAGTFASFTSLDVDPDFVDPKIEIENVGVINTPLVPEDVPKLTGAAHPSPFGQGDQTIVDPSVRSSWELDANQFRITNPLWPIFMDKLLGMVQLVLGVDPIYKIKAELYKMLLYGKGAHFKPHQDSEKGRNMFGTLVICLPAPHRGGDVIAELGEQKRIFRTSECSKSCLFWYSDVQHEVTEVTAGHRWVLTYNLIRPEFARLNSFRHEYPLLKRTLGSWRKACDREDFWKKEHFVYVLQHKYSQANLAFDKLKGKDLAQARALQDHCEAPGFCVFIANISEMKYGGASEHPVRGDPRRTSFHRIIDIVDTEVRLTRVVDFAGRAVAGNITVATDESDRLLKRGKLGRGDPDAAEFTPYTGNEGRDATHWYRQAAIVLMPWEHVPRFLSENLFSVPWGGWNSDGNEPFRFKLEDTIEFLLSELHKQPDRALIREAVENFCSQYVEKRISRKPSTWGEAPYADTMLQAAIKCDNPRIFEIASKGLKNGELSDFAFKALSSWLFEKGFPYLEPSLSRHVALHPSIHQVYHLCSGIMRPTEAFYEERKRKSEESGFSAWISAKLSEAMSRSSDVNAEDGEALANILTFADDRDSVMPSVMDAVQRNISNSSFALGFLQRMERAMHFESSRLPEQMARRIYEEVAAQCIQHLDLRSAEQKSGNDVPATAGKRSMHFPSRWPTPEIECRKPAVDGLELKNMFEVLHRIIHADSLVDKLFEKIQDEAKRVDVDLFPEQMMSFLFYVGNDLESLGIERVRPLYRNVLESYLMQGIGKAYKEPNWSRPGIDCSCGTCYCRAVNQFLYDPKRTHVDLKLKLSAHRHLKQKLESRPAMELETGRGPPPATLHIAKLPDEQYHEAQRLKRRHKEYDEQVAMLEDVMDLRKVLGDKYNYLVKKRALWWAEPKPSGT</sequence>
<protein>
    <recommendedName>
        <fullName evidence="2">Fe2OG dioxygenase domain-containing protein</fullName>
    </recommendedName>
</protein>
<reference evidence="3 4" key="1">
    <citation type="submission" date="2024-04" db="EMBL/GenBank/DDBJ databases">
        <title>Phyllosticta paracitricarpa is synonymous to the EU quarantine fungus P. citricarpa based on phylogenomic analyses.</title>
        <authorList>
            <consortium name="Lawrence Berkeley National Laboratory"/>
            <person name="Van Ingen-Buijs V.A."/>
            <person name="Van Westerhoven A.C."/>
            <person name="Haridas S."/>
            <person name="Skiadas P."/>
            <person name="Martin F."/>
            <person name="Groenewald J.Z."/>
            <person name="Crous P.W."/>
            <person name="Seidl M.F."/>
        </authorList>
    </citation>
    <scope>NUCLEOTIDE SEQUENCE [LARGE SCALE GENOMIC DNA]</scope>
    <source>
        <strain evidence="3 4">CBS 123374</strain>
    </source>
</reference>
<dbReference type="PANTHER" id="PTHR33099">
    <property type="entry name" value="FE2OG DIOXYGENASE DOMAIN-CONTAINING PROTEIN"/>
    <property type="match status" value="1"/>
</dbReference>
<keyword evidence="4" id="KW-1185">Reference proteome</keyword>
<evidence type="ECO:0000256" key="1">
    <source>
        <dbReference type="SAM" id="MobiDB-lite"/>
    </source>
</evidence>
<dbReference type="PROSITE" id="PS51471">
    <property type="entry name" value="FE2OG_OXY"/>
    <property type="match status" value="1"/>
</dbReference>
<proteinExistence type="predicted"/>
<dbReference type="Pfam" id="PF13640">
    <property type="entry name" value="2OG-FeII_Oxy_3"/>
    <property type="match status" value="1"/>
</dbReference>
<organism evidence="3 4">
    <name type="scientific">Phyllosticta capitalensis</name>
    <dbReference type="NCBI Taxonomy" id="121624"/>
    <lineage>
        <taxon>Eukaryota</taxon>
        <taxon>Fungi</taxon>
        <taxon>Dikarya</taxon>
        <taxon>Ascomycota</taxon>
        <taxon>Pezizomycotina</taxon>
        <taxon>Dothideomycetes</taxon>
        <taxon>Dothideomycetes incertae sedis</taxon>
        <taxon>Botryosphaeriales</taxon>
        <taxon>Phyllostictaceae</taxon>
        <taxon>Phyllosticta</taxon>
    </lineage>
</organism>
<feature type="region of interest" description="Disordered" evidence="1">
    <location>
        <begin position="1"/>
        <end position="28"/>
    </location>
</feature>
<name>A0ABR1YTW0_9PEZI</name>
<feature type="domain" description="Fe2OG dioxygenase" evidence="2">
    <location>
        <begin position="146"/>
        <end position="238"/>
    </location>
</feature>
<dbReference type="EMBL" id="JBBWRZ010000004">
    <property type="protein sequence ID" value="KAK8237968.1"/>
    <property type="molecule type" value="Genomic_DNA"/>
</dbReference>
<dbReference type="Gene3D" id="2.60.120.620">
    <property type="entry name" value="q2cbj1_9rhob like domain"/>
    <property type="match status" value="1"/>
</dbReference>
<comment type="caution">
    <text evidence="3">The sequence shown here is derived from an EMBL/GenBank/DDBJ whole genome shotgun (WGS) entry which is preliminary data.</text>
</comment>
<evidence type="ECO:0000313" key="4">
    <source>
        <dbReference type="Proteomes" id="UP001492380"/>
    </source>
</evidence>
<dbReference type="PANTHER" id="PTHR33099:SF7">
    <property type="entry name" value="MYND-TYPE DOMAIN-CONTAINING PROTEIN"/>
    <property type="match status" value="1"/>
</dbReference>
<evidence type="ECO:0000313" key="3">
    <source>
        <dbReference type="EMBL" id="KAK8237968.1"/>
    </source>
</evidence>
<gene>
    <name evidence="3" type="ORF">HDK90DRAFT_209655</name>
</gene>
<evidence type="ECO:0000259" key="2">
    <source>
        <dbReference type="PROSITE" id="PS51471"/>
    </source>
</evidence>
<dbReference type="Proteomes" id="UP001492380">
    <property type="component" value="Unassembled WGS sequence"/>
</dbReference>